<gene>
    <name evidence="1" type="ORF">F8S09_15925</name>
</gene>
<dbReference type="EMBL" id="WBSL01000016">
    <property type="protein sequence ID" value="MPY68144.1"/>
    <property type="molecule type" value="Genomic_DNA"/>
</dbReference>
<name>A0A7X1NZG6_9DEIO</name>
<keyword evidence="2" id="KW-1185">Reference proteome</keyword>
<organism evidence="1 2">
    <name type="scientific">Deinococcus terrestris</name>
    <dbReference type="NCBI Taxonomy" id="2651870"/>
    <lineage>
        <taxon>Bacteria</taxon>
        <taxon>Thermotogati</taxon>
        <taxon>Deinococcota</taxon>
        <taxon>Deinococci</taxon>
        <taxon>Deinococcales</taxon>
        <taxon>Deinococcaceae</taxon>
        <taxon>Deinococcus</taxon>
    </lineage>
</organism>
<proteinExistence type="predicted"/>
<evidence type="ECO:0000313" key="2">
    <source>
        <dbReference type="Proteomes" id="UP000484842"/>
    </source>
</evidence>
<dbReference type="RefSeq" id="WP_152872456.1">
    <property type="nucleotide sequence ID" value="NZ_WBSL01000016.1"/>
</dbReference>
<protein>
    <submittedName>
        <fullName evidence="1">Uncharacterized protein</fullName>
    </submittedName>
</protein>
<dbReference type="AlphaFoldDB" id="A0A7X1NZG6"/>
<sequence>MKRKLSELMEQVLSTPETARAVHEVAMSDGRRTVTLPGGRRVVLFTARGGRGLKFTPEARQRRIRQRGEP</sequence>
<reference evidence="1 2" key="1">
    <citation type="submission" date="2019-10" db="EMBL/GenBank/DDBJ databases">
        <title>Deinococcus sp. isolated from soil.</title>
        <authorList>
            <person name="Li Y."/>
            <person name="Wang J."/>
        </authorList>
    </citation>
    <scope>NUCLEOTIDE SEQUENCE [LARGE SCALE GENOMIC DNA]</scope>
    <source>
        <strain evidence="1 2">SDU3-2</strain>
    </source>
</reference>
<evidence type="ECO:0000313" key="1">
    <source>
        <dbReference type="EMBL" id="MPY68144.1"/>
    </source>
</evidence>
<accession>A0A7X1NZG6</accession>
<dbReference type="Proteomes" id="UP000484842">
    <property type="component" value="Unassembled WGS sequence"/>
</dbReference>
<comment type="caution">
    <text evidence="1">The sequence shown here is derived from an EMBL/GenBank/DDBJ whole genome shotgun (WGS) entry which is preliminary data.</text>
</comment>